<dbReference type="PRINTS" id="PR00009">
    <property type="entry name" value="EGFTGF"/>
</dbReference>
<keyword evidence="4" id="KW-1133">Transmembrane helix</keyword>
<dbReference type="PANTHER" id="PTHR10740">
    <property type="entry name" value="TRANSFORMING GROWTH FACTOR ALPHA"/>
    <property type="match status" value="1"/>
</dbReference>
<keyword evidence="1 3" id="KW-0245">EGF-like domain</keyword>
<dbReference type="GO" id="GO:0008284">
    <property type="term" value="P:positive regulation of cell population proliferation"/>
    <property type="evidence" value="ECO:0007669"/>
    <property type="project" value="TreeGrafter"/>
</dbReference>
<organism evidence="7 8">
    <name type="scientific">Xyrichtys novacula</name>
    <name type="common">Pearly razorfish</name>
    <name type="synonym">Hemipteronotus novacula</name>
    <dbReference type="NCBI Taxonomy" id="13765"/>
    <lineage>
        <taxon>Eukaryota</taxon>
        <taxon>Metazoa</taxon>
        <taxon>Chordata</taxon>
        <taxon>Craniata</taxon>
        <taxon>Vertebrata</taxon>
        <taxon>Euteleostomi</taxon>
        <taxon>Actinopterygii</taxon>
        <taxon>Neopterygii</taxon>
        <taxon>Teleostei</taxon>
        <taxon>Neoteleostei</taxon>
        <taxon>Acanthomorphata</taxon>
        <taxon>Eupercaria</taxon>
        <taxon>Labriformes</taxon>
        <taxon>Labridae</taxon>
        <taxon>Xyrichtys</taxon>
    </lineage>
</organism>
<evidence type="ECO:0000256" key="1">
    <source>
        <dbReference type="ARBA" id="ARBA00022536"/>
    </source>
</evidence>
<keyword evidence="2 3" id="KW-1015">Disulfide bond</keyword>
<dbReference type="PROSITE" id="PS50026">
    <property type="entry name" value="EGF_3"/>
    <property type="match status" value="1"/>
</dbReference>
<dbReference type="PROSITE" id="PS00022">
    <property type="entry name" value="EGF_1"/>
    <property type="match status" value="1"/>
</dbReference>
<evidence type="ECO:0000259" key="6">
    <source>
        <dbReference type="PROSITE" id="PS50026"/>
    </source>
</evidence>
<dbReference type="InterPro" id="IPR000742">
    <property type="entry name" value="EGF"/>
</dbReference>
<dbReference type="GO" id="GO:0005615">
    <property type="term" value="C:extracellular space"/>
    <property type="evidence" value="ECO:0007669"/>
    <property type="project" value="TreeGrafter"/>
</dbReference>
<evidence type="ECO:0000256" key="4">
    <source>
        <dbReference type="SAM" id="Phobius"/>
    </source>
</evidence>
<feature type="chain" id="PRO_5043953904" evidence="5">
    <location>
        <begin position="24"/>
        <end position="185"/>
    </location>
</feature>
<dbReference type="Proteomes" id="UP001178508">
    <property type="component" value="Chromosome 13"/>
</dbReference>
<dbReference type="PROSITE" id="PS01186">
    <property type="entry name" value="EGF_2"/>
    <property type="match status" value="1"/>
</dbReference>
<accession>A0AAV1GDZ8</accession>
<reference evidence="7" key="1">
    <citation type="submission" date="2023-08" db="EMBL/GenBank/DDBJ databases">
        <authorList>
            <person name="Alioto T."/>
            <person name="Alioto T."/>
            <person name="Gomez Garrido J."/>
        </authorList>
    </citation>
    <scope>NUCLEOTIDE SEQUENCE</scope>
</reference>
<comment type="caution">
    <text evidence="3">Lacks conserved residue(s) required for the propagation of feature annotation.</text>
</comment>
<dbReference type="GO" id="GO:0045840">
    <property type="term" value="P:positive regulation of mitotic nuclear division"/>
    <property type="evidence" value="ECO:0007669"/>
    <property type="project" value="TreeGrafter"/>
</dbReference>
<keyword evidence="4" id="KW-0812">Transmembrane</keyword>
<dbReference type="Gene3D" id="2.10.25.10">
    <property type="entry name" value="Laminin"/>
    <property type="match status" value="1"/>
</dbReference>
<dbReference type="SUPFAM" id="SSF57196">
    <property type="entry name" value="EGF/Laminin"/>
    <property type="match status" value="1"/>
</dbReference>
<protein>
    <submittedName>
        <fullName evidence="7">Probetacellulin isoform X1</fullName>
    </submittedName>
</protein>
<feature type="domain" description="EGF-like" evidence="6">
    <location>
        <begin position="61"/>
        <end position="101"/>
    </location>
</feature>
<feature type="transmembrane region" description="Helical" evidence="4">
    <location>
        <begin position="114"/>
        <end position="139"/>
    </location>
</feature>
<dbReference type="GO" id="GO:0008083">
    <property type="term" value="F:growth factor activity"/>
    <property type="evidence" value="ECO:0007669"/>
    <property type="project" value="TreeGrafter"/>
</dbReference>
<dbReference type="GO" id="GO:0007173">
    <property type="term" value="P:epidermal growth factor receptor signaling pathway"/>
    <property type="evidence" value="ECO:0007669"/>
    <property type="project" value="TreeGrafter"/>
</dbReference>
<keyword evidence="5" id="KW-0732">Signal</keyword>
<evidence type="ECO:0000256" key="3">
    <source>
        <dbReference type="PROSITE-ProRule" id="PRU00076"/>
    </source>
</evidence>
<feature type="signal peptide" evidence="5">
    <location>
        <begin position="1"/>
        <end position="23"/>
    </location>
</feature>
<gene>
    <name evidence="7" type="ORF">XNOV1_A041604</name>
</gene>
<dbReference type="GO" id="GO:0005154">
    <property type="term" value="F:epidermal growth factor receptor binding"/>
    <property type="evidence" value="ECO:0007669"/>
    <property type="project" value="TreeGrafter"/>
</dbReference>
<evidence type="ECO:0000313" key="7">
    <source>
        <dbReference type="EMBL" id="CAJ1070763.1"/>
    </source>
</evidence>
<feature type="disulfide bond" evidence="3">
    <location>
        <begin position="91"/>
        <end position="100"/>
    </location>
</feature>
<sequence length="185" mass="21297">MAKVYRVCLGIITALALCKYSLAEWNVTEKPANHTVSDCHHHGDRENCTVDTEDTDEWGGHFSKCPKELTHYCIHGDCRYVTDQKTPSCRCMYGYHGTRCEYVDLGWLIEERRYIIIVATIAGLVLLTLLIVFICFCSHRRCRLCWRRRRRREEPINGTEKHSMMDTGAAHTTLDATEAPQTNTV</sequence>
<dbReference type="PANTHER" id="PTHR10740:SF3">
    <property type="entry name" value="PROBETACELLULIN"/>
    <property type="match status" value="1"/>
</dbReference>
<dbReference type="AlphaFoldDB" id="A0AAV1GDZ8"/>
<name>A0AAV1GDZ8_XYRNO</name>
<evidence type="ECO:0000256" key="2">
    <source>
        <dbReference type="ARBA" id="ARBA00023157"/>
    </source>
</evidence>
<keyword evidence="4" id="KW-0472">Membrane</keyword>
<keyword evidence="8" id="KW-1185">Reference proteome</keyword>
<evidence type="ECO:0000256" key="5">
    <source>
        <dbReference type="SAM" id="SignalP"/>
    </source>
</evidence>
<proteinExistence type="predicted"/>
<evidence type="ECO:0000313" key="8">
    <source>
        <dbReference type="Proteomes" id="UP001178508"/>
    </source>
</evidence>
<dbReference type="EMBL" id="OY660876">
    <property type="protein sequence ID" value="CAJ1070763.1"/>
    <property type="molecule type" value="Genomic_DNA"/>
</dbReference>